<feature type="transmembrane region" description="Helical" evidence="13">
    <location>
        <begin position="288"/>
        <end position="310"/>
    </location>
</feature>
<keyword evidence="6" id="KW-0050">Antiport</keyword>
<dbReference type="OrthoDB" id="9776324at2"/>
<feature type="transmembrane region" description="Helical" evidence="13">
    <location>
        <begin position="391"/>
        <end position="412"/>
    </location>
</feature>
<sequence>MQKRENRSQPMMLTSGNIKKQLMLFSIPIFLGTLLQQLYNVIDAVVAGRLVSEDALSAIGVSVPIYLLFVSVILGLAIGITILLAQFFGAKQFEQIKSLISTMSIFLIVLGLAMAFGGAILAKPLLQITQTPAELLDPAATYLRMVFLGIPFSILYNLLGAIMRSFGETKMPLYALIVSSIINLVLNIIFVINGGGVIGIAVSTIIAQAISGVYLLVQLRKKFPMAIPTKTEFAFNRELLKLSLKICIPIIIQQLAVFLGMLIVQGFINQLGNASIGGMTAASRIEAFILLPVQALGNALSIFAGQNIGANEKDRMKQGTRFGITLSIAITALLSIILLFWGKGILGLIIGNNEEMIIKGYSYFHICLWFYPINALIYGLGGVLSGVGDTVIAGIHSLASILVKLLVTVLLIGKLGLLSIAIASCLGWCAASAIVVMRYRGNKWQSKVVVKTIQN</sequence>
<keyword evidence="5" id="KW-0813">Transport</keyword>
<feature type="transmembrane region" description="Helical" evidence="13">
    <location>
        <begin position="63"/>
        <end position="87"/>
    </location>
</feature>
<evidence type="ECO:0000256" key="13">
    <source>
        <dbReference type="SAM" id="Phobius"/>
    </source>
</evidence>
<dbReference type="PANTHER" id="PTHR43298:SF2">
    <property type="entry name" value="FMN_FAD EXPORTER YEEO-RELATED"/>
    <property type="match status" value="1"/>
</dbReference>
<evidence type="ECO:0000256" key="1">
    <source>
        <dbReference type="ARBA" id="ARBA00003408"/>
    </source>
</evidence>
<evidence type="ECO:0000256" key="10">
    <source>
        <dbReference type="ARBA" id="ARBA00023065"/>
    </source>
</evidence>
<dbReference type="InterPro" id="IPR002528">
    <property type="entry name" value="MATE_fam"/>
</dbReference>
<feature type="transmembrane region" description="Helical" evidence="13">
    <location>
        <begin position="322"/>
        <end position="342"/>
    </location>
</feature>
<evidence type="ECO:0000256" key="3">
    <source>
        <dbReference type="ARBA" id="ARBA00010199"/>
    </source>
</evidence>
<evidence type="ECO:0000256" key="7">
    <source>
        <dbReference type="ARBA" id="ARBA00022475"/>
    </source>
</evidence>
<dbReference type="GO" id="GO:0006811">
    <property type="term" value="P:monoatomic ion transport"/>
    <property type="evidence" value="ECO:0007669"/>
    <property type="project" value="UniProtKB-KW"/>
</dbReference>
<feature type="transmembrane region" description="Helical" evidence="13">
    <location>
        <begin position="362"/>
        <end position="384"/>
    </location>
</feature>
<dbReference type="GO" id="GO:0005886">
    <property type="term" value="C:plasma membrane"/>
    <property type="evidence" value="ECO:0007669"/>
    <property type="project" value="UniProtKB-SubCell"/>
</dbReference>
<feature type="transmembrane region" description="Helical" evidence="13">
    <location>
        <begin position="99"/>
        <end position="122"/>
    </location>
</feature>
<organism evidence="14 15">
    <name type="scientific">Hespellia stercorisuis DSM 15480</name>
    <dbReference type="NCBI Taxonomy" id="1121950"/>
    <lineage>
        <taxon>Bacteria</taxon>
        <taxon>Bacillati</taxon>
        <taxon>Bacillota</taxon>
        <taxon>Clostridia</taxon>
        <taxon>Lachnospirales</taxon>
        <taxon>Lachnospiraceae</taxon>
        <taxon>Hespellia</taxon>
    </lineage>
</organism>
<proteinExistence type="inferred from homology"/>
<gene>
    <name evidence="14" type="ORF">SAMN02745243_03918</name>
</gene>
<comment type="subcellular location">
    <subcellularLocation>
        <location evidence="2">Cell membrane</location>
        <topology evidence="2">Multi-pass membrane protein</topology>
    </subcellularLocation>
</comment>
<name>A0A1M6W2P7_9FIRM</name>
<feature type="transmembrane region" description="Helical" evidence="13">
    <location>
        <begin position="142"/>
        <end position="159"/>
    </location>
</feature>
<keyword evidence="11 13" id="KW-0472">Membrane</keyword>
<feature type="transmembrane region" description="Helical" evidence="13">
    <location>
        <begin position="418"/>
        <end position="437"/>
    </location>
</feature>
<evidence type="ECO:0000256" key="4">
    <source>
        <dbReference type="ARBA" id="ARBA00020268"/>
    </source>
</evidence>
<keyword evidence="15" id="KW-1185">Reference proteome</keyword>
<dbReference type="PIRSF" id="PIRSF006603">
    <property type="entry name" value="DinF"/>
    <property type="match status" value="1"/>
</dbReference>
<keyword evidence="8 13" id="KW-0812">Transmembrane</keyword>
<comment type="function">
    <text evidence="1">Multidrug efflux pump.</text>
</comment>
<keyword evidence="9 13" id="KW-1133">Transmembrane helix</keyword>
<evidence type="ECO:0000256" key="8">
    <source>
        <dbReference type="ARBA" id="ARBA00022692"/>
    </source>
</evidence>
<dbReference type="InterPro" id="IPR048279">
    <property type="entry name" value="MdtK-like"/>
</dbReference>
<evidence type="ECO:0000256" key="5">
    <source>
        <dbReference type="ARBA" id="ARBA00022448"/>
    </source>
</evidence>
<evidence type="ECO:0000256" key="6">
    <source>
        <dbReference type="ARBA" id="ARBA00022449"/>
    </source>
</evidence>
<keyword evidence="7" id="KW-1003">Cell membrane</keyword>
<dbReference type="AlphaFoldDB" id="A0A1M6W2P7"/>
<keyword evidence="10" id="KW-0406">Ion transport</keyword>
<dbReference type="RefSeq" id="WP_073113173.1">
    <property type="nucleotide sequence ID" value="NZ_FQZY01000101.1"/>
</dbReference>
<evidence type="ECO:0000313" key="14">
    <source>
        <dbReference type="EMBL" id="SHK87927.1"/>
    </source>
</evidence>
<protein>
    <recommendedName>
        <fullName evidence="4">Probable multidrug resistance protein NorM</fullName>
    </recommendedName>
    <alternativeName>
        <fullName evidence="12">Multidrug-efflux transporter</fullName>
    </alternativeName>
</protein>
<evidence type="ECO:0000256" key="2">
    <source>
        <dbReference type="ARBA" id="ARBA00004651"/>
    </source>
</evidence>
<dbReference type="GO" id="GO:0042910">
    <property type="term" value="F:xenobiotic transmembrane transporter activity"/>
    <property type="evidence" value="ECO:0007669"/>
    <property type="project" value="InterPro"/>
</dbReference>
<dbReference type="PANTHER" id="PTHR43298">
    <property type="entry name" value="MULTIDRUG RESISTANCE PROTEIN NORM-RELATED"/>
    <property type="match status" value="1"/>
</dbReference>
<evidence type="ECO:0000256" key="9">
    <source>
        <dbReference type="ARBA" id="ARBA00022989"/>
    </source>
</evidence>
<evidence type="ECO:0000256" key="11">
    <source>
        <dbReference type="ARBA" id="ARBA00023136"/>
    </source>
</evidence>
<evidence type="ECO:0000256" key="12">
    <source>
        <dbReference type="ARBA" id="ARBA00031636"/>
    </source>
</evidence>
<dbReference type="EMBL" id="FQZY01000101">
    <property type="protein sequence ID" value="SHK87927.1"/>
    <property type="molecule type" value="Genomic_DNA"/>
</dbReference>
<feature type="transmembrane region" description="Helical" evidence="13">
    <location>
        <begin position="171"/>
        <end position="192"/>
    </location>
</feature>
<reference evidence="14 15" key="1">
    <citation type="submission" date="2016-11" db="EMBL/GenBank/DDBJ databases">
        <authorList>
            <person name="Jaros S."/>
            <person name="Januszkiewicz K."/>
            <person name="Wedrychowicz H."/>
        </authorList>
    </citation>
    <scope>NUCLEOTIDE SEQUENCE [LARGE SCALE GENOMIC DNA]</scope>
    <source>
        <strain evidence="14 15">DSM 15480</strain>
    </source>
</reference>
<feature type="transmembrane region" description="Helical" evidence="13">
    <location>
        <begin position="246"/>
        <end position="268"/>
    </location>
</feature>
<evidence type="ECO:0000313" key="15">
    <source>
        <dbReference type="Proteomes" id="UP000184301"/>
    </source>
</evidence>
<dbReference type="Proteomes" id="UP000184301">
    <property type="component" value="Unassembled WGS sequence"/>
</dbReference>
<dbReference type="STRING" id="1121950.SAMN02745243_03918"/>
<dbReference type="NCBIfam" id="TIGR00797">
    <property type="entry name" value="matE"/>
    <property type="match status" value="1"/>
</dbReference>
<accession>A0A1M6W2P7</accession>
<dbReference type="GO" id="GO:0015297">
    <property type="term" value="F:antiporter activity"/>
    <property type="evidence" value="ECO:0007669"/>
    <property type="project" value="UniProtKB-KW"/>
</dbReference>
<feature type="transmembrane region" description="Helical" evidence="13">
    <location>
        <begin position="198"/>
        <end position="217"/>
    </location>
</feature>
<dbReference type="CDD" id="cd13138">
    <property type="entry name" value="MATE_yoeA_like"/>
    <property type="match status" value="1"/>
</dbReference>
<dbReference type="Pfam" id="PF01554">
    <property type="entry name" value="MatE"/>
    <property type="match status" value="2"/>
</dbReference>
<comment type="similarity">
    <text evidence="3">Belongs to the multi antimicrobial extrusion (MATE) (TC 2.A.66.1) family.</text>
</comment>
<dbReference type="InterPro" id="IPR050222">
    <property type="entry name" value="MATE_MdtK"/>
</dbReference>